<name>A0A5B7F4X6_PORTR</name>
<dbReference type="EMBL" id="VSRR010004734">
    <property type="protein sequence ID" value="MPC40567.1"/>
    <property type="molecule type" value="Genomic_DNA"/>
</dbReference>
<evidence type="ECO:0000313" key="1">
    <source>
        <dbReference type="EMBL" id="MPC40567.1"/>
    </source>
</evidence>
<sequence length="148" mass="16796">MAEIKELKDEVARLRDELHEVRKLVQVGKAVKVANVNQEKSRVDDSADTDSATLTLQNKFAVLQEETEPEPTVILVGNSLVSGQRNEFCRGKPNRKHRCYPGRKVEAITERVDYLVENFTENTLFVTVVGTNNLHRDTATDIVKRYQA</sequence>
<dbReference type="Proteomes" id="UP000324222">
    <property type="component" value="Unassembled WGS sequence"/>
</dbReference>
<dbReference type="AlphaFoldDB" id="A0A5B7F4X6"/>
<gene>
    <name evidence="1" type="ORF">E2C01_034128</name>
</gene>
<organism evidence="1 2">
    <name type="scientific">Portunus trituberculatus</name>
    <name type="common">Swimming crab</name>
    <name type="synonym">Neptunus trituberculatus</name>
    <dbReference type="NCBI Taxonomy" id="210409"/>
    <lineage>
        <taxon>Eukaryota</taxon>
        <taxon>Metazoa</taxon>
        <taxon>Ecdysozoa</taxon>
        <taxon>Arthropoda</taxon>
        <taxon>Crustacea</taxon>
        <taxon>Multicrustacea</taxon>
        <taxon>Malacostraca</taxon>
        <taxon>Eumalacostraca</taxon>
        <taxon>Eucarida</taxon>
        <taxon>Decapoda</taxon>
        <taxon>Pleocyemata</taxon>
        <taxon>Brachyura</taxon>
        <taxon>Eubrachyura</taxon>
        <taxon>Portunoidea</taxon>
        <taxon>Portunidae</taxon>
        <taxon>Portuninae</taxon>
        <taxon>Portunus</taxon>
    </lineage>
</organism>
<reference evidence="1 2" key="1">
    <citation type="submission" date="2019-05" db="EMBL/GenBank/DDBJ databases">
        <title>Another draft genome of Portunus trituberculatus and its Hox gene families provides insights of decapod evolution.</title>
        <authorList>
            <person name="Jeong J.-H."/>
            <person name="Song I."/>
            <person name="Kim S."/>
            <person name="Choi T."/>
            <person name="Kim D."/>
            <person name="Ryu S."/>
            <person name="Kim W."/>
        </authorList>
    </citation>
    <scope>NUCLEOTIDE SEQUENCE [LARGE SCALE GENOMIC DNA]</scope>
    <source>
        <tissue evidence="1">Muscle</tissue>
    </source>
</reference>
<protein>
    <submittedName>
        <fullName evidence="1">Uncharacterized protein</fullName>
    </submittedName>
</protein>
<keyword evidence="2" id="KW-1185">Reference proteome</keyword>
<proteinExistence type="predicted"/>
<comment type="caution">
    <text evidence="1">The sequence shown here is derived from an EMBL/GenBank/DDBJ whole genome shotgun (WGS) entry which is preliminary data.</text>
</comment>
<accession>A0A5B7F4X6</accession>
<evidence type="ECO:0000313" key="2">
    <source>
        <dbReference type="Proteomes" id="UP000324222"/>
    </source>
</evidence>
<dbReference type="Gene3D" id="3.40.50.12690">
    <property type="match status" value="1"/>
</dbReference>